<gene>
    <name evidence="7" type="primary">shc</name>
    <name evidence="7" type="ORF">L2716_06965</name>
</gene>
<accession>A0ABS9H0M4</accession>
<dbReference type="InterPro" id="IPR032697">
    <property type="entry name" value="SQ_cyclase_N"/>
</dbReference>
<dbReference type="InterPro" id="IPR018333">
    <property type="entry name" value="Squalene_cyclase"/>
</dbReference>
<dbReference type="Proteomes" id="UP001649381">
    <property type="component" value="Unassembled WGS sequence"/>
</dbReference>
<evidence type="ECO:0000256" key="1">
    <source>
        <dbReference type="ARBA" id="ARBA00004999"/>
    </source>
</evidence>
<comment type="pathway">
    <text evidence="1">Secondary metabolite biosynthesis; hopanoid biosynthesis.</text>
</comment>
<dbReference type="InterPro" id="IPR002365">
    <property type="entry name" value="Terpene_synthase_CS"/>
</dbReference>
<dbReference type="SFLD" id="SFLDG01016">
    <property type="entry name" value="Prenyltransferase_Like_2"/>
    <property type="match status" value="1"/>
</dbReference>
<dbReference type="InterPro" id="IPR008930">
    <property type="entry name" value="Terpenoid_cyclase/PrenylTrfase"/>
</dbReference>
<feature type="domain" description="Squalene cyclase C-terminal" evidence="5">
    <location>
        <begin position="304"/>
        <end position="620"/>
    </location>
</feature>
<keyword evidence="8" id="KW-1185">Reference proteome</keyword>
<dbReference type="PROSITE" id="PS01074">
    <property type="entry name" value="TERPENE_SYNTHASES"/>
    <property type="match status" value="1"/>
</dbReference>
<dbReference type="InterPro" id="IPR032696">
    <property type="entry name" value="SQ_cyclase_C"/>
</dbReference>
<dbReference type="NCBIfam" id="TIGR01787">
    <property type="entry name" value="squalene_cyclas"/>
    <property type="match status" value="1"/>
</dbReference>
<dbReference type="Pfam" id="PF13243">
    <property type="entry name" value="SQHop_cyclase_C"/>
    <property type="match status" value="1"/>
</dbReference>
<keyword evidence="3" id="KW-0677">Repeat</keyword>
<evidence type="ECO:0000256" key="4">
    <source>
        <dbReference type="ARBA" id="ARBA00023235"/>
    </source>
</evidence>
<dbReference type="PANTHER" id="PTHR11764:SF20">
    <property type="entry name" value="LANOSTEROL SYNTHASE"/>
    <property type="match status" value="1"/>
</dbReference>
<organism evidence="7 8">
    <name type="scientific">Pseudalkalibacillus berkeleyi</name>
    <dbReference type="NCBI Taxonomy" id="1069813"/>
    <lineage>
        <taxon>Bacteria</taxon>
        <taxon>Bacillati</taxon>
        <taxon>Bacillota</taxon>
        <taxon>Bacilli</taxon>
        <taxon>Bacillales</taxon>
        <taxon>Fictibacillaceae</taxon>
        <taxon>Pseudalkalibacillus</taxon>
    </lineage>
</organism>
<protein>
    <submittedName>
        <fullName evidence="7">Squalene--hopene cyclase</fullName>
        <ecNumber evidence="7">5.4.99.17</ecNumber>
    </submittedName>
</protein>
<evidence type="ECO:0000256" key="2">
    <source>
        <dbReference type="ARBA" id="ARBA00009755"/>
    </source>
</evidence>
<dbReference type="Gene3D" id="1.50.10.20">
    <property type="match status" value="2"/>
</dbReference>
<keyword evidence="4 7" id="KW-0413">Isomerase</keyword>
<evidence type="ECO:0000259" key="5">
    <source>
        <dbReference type="Pfam" id="PF13243"/>
    </source>
</evidence>
<evidence type="ECO:0000313" key="7">
    <source>
        <dbReference type="EMBL" id="MCF6137466.1"/>
    </source>
</evidence>
<sequence length="626" mass="71329">MESVDREIQRIVSVLMRSQTYDGSWKYAFETGIITDAYTIILLRMLNINDEQFIQSLKNRILHKQTNEGVWKLFRDQPKGDLSSTIVAYNALLFSGYISQNDDCLKNARAFIIEEGGIDKAETFTKILLAITGQYDWSGIIQIPIEIMLFSQKAPLSFYDFSVFGRANIAPILILQHMKYQKKMSMTPDLTHLFVEDPSPREDCMKAEWRNVISIFQTQLEKMKDTPKKLKSRSLRAAEQYILKRIEPDGTLLSYYSATFFMIVAFLALEYPVNHPLINKAIKGIFSMSQMVEGTTHMQYTTANVWNTSLISDTMQLAGIPYSNPSIAHANQYLLSKQHSLFGDWVLKNPTNMPGGWGFSNINTINPDVDDTTASLRAIRSLTADNPLYQSAWKRGLKWVLSMQNKDGGWPAFERGVNKKWLALTPVQGAEYLLLDPSTADLTGRTLEFLGNYTHLNKNHPSMKKGLKWLVEHQRDDGSWYGRWGICYIYGTWAALTGMNACGRGLEDPNVQRAVQWLQSIQNEDGGWGESCNSDIQRKYVPLGESTLTHTAWAVDALVAVSDQPTKEINRGIQFLTSQGANNDWTELYPKGQGMAAGFYIHYESYRYIWPLMALSHYKNKYDDIK</sequence>
<dbReference type="EMBL" id="JAKIJS010000001">
    <property type="protein sequence ID" value="MCF6137466.1"/>
    <property type="molecule type" value="Genomic_DNA"/>
</dbReference>
<dbReference type="Pfam" id="PF13249">
    <property type="entry name" value="SQHop_cyclase_N"/>
    <property type="match status" value="1"/>
</dbReference>
<evidence type="ECO:0000313" key="8">
    <source>
        <dbReference type="Proteomes" id="UP001649381"/>
    </source>
</evidence>
<dbReference type="SUPFAM" id="SSF48239">
    <property type="entry name" value="Terpenoid cyclases/Protein prenyltransferases"/>
    <property type="match status" value="2"/>
</dbReference>
<comment type="similarity">
    <text evidence="2">Belongs to the terpene cyclase/mutase family.</text>
</comment>
<feature type="domain" description="Squalene cyclase N-terminal" evidence="6">
    <location>
        <begin position="8"/>
        <end position="286"/>
    </location>
</feature>
<comment type="caution">
    <text evidence="7">The sequence shown here is derived from an EMBL/GenBank/DDBJ whole genome shotgun (WGS) entry which is preliminary data.</text>
</comment>
<dbReference type="EC" id="5.4.99.17" evidence="7"/>
<evidence type="ECO:0000259" key="6">
    <source>
        <dbReference type="Pfam" id="PF13249"/>
    </source>
</evidence>
<dbReference type="PANTHER" id="PTHR11764">
    <property type="entry name" value="TERPENE CYCLASE/MUTASE FAMILY MEMBER"/>
    <property type="match status" value="1"/>
</dbReference>
<dbReference type="GO" id="GO:0051007">
    <property type="term" value="F:squalene-hopene cyclase activity"/>
    <property type="evidence" value="ECO:0007669"/>
    <property type="project" value="UniProtKB-EC"/>
</dbReference>
<dbReference type="RefSeq" id="WP_236333086.1">
    <property type="nucleotide sequence ID" value="NZ_JAKIJS010000001.1"/>
</dbReference>
<reference evidence="7 8" key="1">
    <citation type="submission" date="2022-01" db="EMBL/GenBank/DDBJ databases">
        <title>Alkalihalobacillus sp. EGI L200015, a novel bacterium isolated from a salt lake sediment.</title>
        <authorList>
            <person name="Gao L."/>
            <person name="Fang B.-Z."/>
            <person name="Li W.-J."/>
        </authorList>
    </citation>
    <scope>NUCLEOTIDE SEQUENCE [LARGE SCALE GENOMIC DNA]</scope>
    <source>
        <strain evidence="7 8">KCTC 12718</strain>
    </source>
</reference>
<dbReference type="InterPro" id="IPR006400">
    <property type="entry name" value="Hopene-cyclase"/>
</dbReference>
<proteinExistence type="inferred from homology"/>
<dbReference type="NCBIfam" id="TIGR01507">
    <property type="entry name" value="hopene_cyclase"/>
    <property type="match status" value="1"/>
</dbReference>
<evidence type="ECO:0000256" key="3">
    <source>
        <dbReference type="ARBA" id="ARBA00022737"/>
    </source>
</evidence>
<name>A0ABS9H0M4_9BACL</name>